<dbReference type="PANTHER" id="PTHR42941:SF1">
    <property type="entry name" value="SLL1037 PROTEIN"/>
    <property type="match status" value="1"/>
</dbReference>
<keyword evidence="2" id="KW-1185">Reference proteome</keyword>
<dbReference type="PROSITE" id="PS51257">
    <property type="entry name" value="PROKAR_LIPOPROTEIN"/>
    <property type="match status" value="1"/>
</dbReference>
<evidence type="ECO:0000313" key="1">
    <source>
        <dbReference type="EMBL" id="MDT8901764.1"/>
    </source>
</evidence>
<dbReference type="NCBIfam" id="TIGR02122">
    <property type="entry name" value="TRAP_TAXI"/>
    <property type="match status" value="1"/>
</dbReference>
<dbReference type="SUPFAM" id="SSF53850">
    <property type="entry name" value="Periplasmic binding protein-like II"/>
    <property type="match status" value="1"/>
</dbReference>
<name>A0ABU3NY86_9FIRM</name>
<comment type="caution">
    <text evidence="1">The sequence shown here is derived from an EMBL/GenBank/DDBJ whole genome shotgun (WGS) entry which is preliminary data.</text>
</comment>
<evidence type="ECO:0000313" key="2">
    <source>
        <dbReference type="Proteomes" id="UP001254848"/>
    </source>
</evidence>
<dbReference type="InterPro" id="IPR011852">
    <property type="entry name" value="TRAP_TAXI"/>
</dbReference>
<proteinExistence type="predicted"/>
<sequence>MKKTLAILVVIIMVAGLIAGCGGGDAKKEQAKPAAQKFINIATGGTAGTYFPLGGAMAEIINKNVPGANASAQSTGASVANVNMLKDGKVDLALIQNDIAYYASTGTEMFKDKKVENFKGIATLYPETIQIVALEKSGIKTIADLKGKRVAVGARGSGTEANARQILEQYGITYNDIKVQYLSFGEAASGLKDGNVDVAFVTAGFPTAAIQDIAVQNKVVLVPIEAAKADSLIKKYPFYTKIKIPANTYQGAAEADAVAVQAMLVVADKMSADNVYAITKAIYSNLDRIKAAHAVGAKITKATAQNGMSVKLHPGAEKFFKEK</sequence>
<dbReference type="PANTHER" id="PTHR42941">
    <property type="entry name" value="SLL1037 PROTEIN"/>
    <property type="match status" value="1"/>
</dbReference>
<dbReference type="Pfam" id="PF16868">
    <property type="entry name" value="NMT1_3"/>
    <property type="match status" value="1"/>
</dbReference>
<dbReference type="Gene3D" id="3.40.190.10">
    <property type="entry name" value="Periplasmic binding protein-like II"/>
    <property type="match status" value="2"/>
</dbReference>
<organism evidence="1 2">
    <name type="scientific">Anaeroselena agilis</name>
    <dbReference type="NCBI Taxonomy" id="3063788"/>
    <lineage>
        <taxon>Bacteria</taxon>
        <taxon>Bacillati</taxon>
        <taxon>Bacillota</taxon>
        <taxon>Negativicutes</taxon>
        <taxon>Acetonemataceae</taxon>
        <taxon>Anaeroselena</taxon>
    </lineage>
</organism>
<dbReference type="EMBL" id="JAUOZS010000001">
    <property type="protein sequence ID" value="MDT8901764.1"/>
    <property type="molecule type" value="Genomic_DNA"/>
</dbReference>
<protein>
    <submittedName>
        <fullName evidence="1">TAXI family TRAP transporter solute-binding subunit</fullName>
    </submittedName>
</protein>
<dbReference type="Proteomes" id="UP001254848">
    <property type="component" value="Unassembled WGS sequence"/>
</dbReference>
<dbReference type="RefSeq" id="WP_413780266.1">
    <property type="nucleotide sequence ID" value="NZ_JAUOZS010000001.1"/>
</dbReference>
<accession>A0ABU3NY86</accession>
<gene>
    <name evidence="1" type="ORF">Q4T40_10955</name>
</gene>
<dbReference type="CDD" id="cd13567">
    <property type="entry name" value="PBP2_TtGluBP"/>
    <property type="match status" value="1"/>
</dbReference>
<reference evidence="1 2" key="1">
    <citation type="submission" date="2023-07" db="EMBL/GenBank/DDBJ databases">
        <title>The novel representative of Negativicutes class, Anaeroselena agilis gen. nov. sp. nov.</title>
        <authorList>
            <person name="Prokofeva M.I."/>
            <person name="Elcheninov A.G."/>
            <person name="Klyukina A."/>
            <person name="Kublanov I.V."/>
            <person name="Frolov E.N."/>
            <person name="Podosokorskaya O.A."/>
        </authorList>
    </citation>
    <scope>NUCLEOTIDE SEQUENCE [LARGE SCALE GENOMIC DNA]</scope>
    <source>
        <strain evidence="1 2">4137-cl</strain>
    </source>
</reference>